<name>A0A9P6STF9_9FUNG</name>
<sequence length="78" mass="8272">MIKQTQLQKKKAFVEKYGSGPSSYFRSEGAAIVIIVAITLLMIGAATFALSEESPINVGYMFLLVAVALAIGSVATFV</sequence>
<comment type="caution">
    <text evidence="2">The sequence shown here is derived from an EMBL/GenBank/DDBJ whole genome shotgun (WGS) entry which is preliminary data.</text>
</comment>
<dbReference type="OrthoDB" id="2410043at2759"/>
<organism evidence="2 3">
    <name type="scientific">Modicella reniformis</name>
    <dbReference type="NCBI Taxonomy" id="1440133"/>
    <lineage>
        <taxon>Eukaryota</taxon>
        <taxon>Fungi</taxon>
        <taxon>Fungi incertae sedis</taxon>
        <taxon>Mucoromycota</taxon>
        <taxon>Mortierellomycotina</taxon>
        <taxon>Mortierellomycetes</taxon>
        <taxon>Mortierellales</taxon>
        <taxon>Mortierellaceae</taxon>
        <taxon>Modicella</taxon>
    </lineage>
</organism>
<protein>
    <submittedName>
        <fullName evidence="2">Uncharacterized protein</fullName>
    </submittedName>
</protein>
<feature type="transmembrane region" description="Helical" evidence="1">
    <location>
        <begin position="29"/>
        <end position="50"/>
    </location>
</feature>
<evidence type="ECO:0000313" key="2">
    <source>
        <dbReference type="EMBL" id="KAG0001182.1"/>
    </source>
</evidence>
<evidence type="ECO:0000313" key="3">
    <source>
        <dbReference type="Proteomes" id="UP000749646"/>
    </source>
</evidence>
<dbReference type="AlphaFoldDB" id="A0A9P6STF9"/>
<feature type="non-terminal residue" evidence="2">
    <location>
        <position position="78"/>
    </location>
</feature>
<gene>
    <name evidence="2" type="ORF">BGZ65_003720</name>
</gene>
<feature type="transmembrane region" description="Helical" evidence="1">
    <location>
        <begin position="56"/>
        <end position="77"/>
    </location>
</feature>
<dbReference type="Proteomes" id="UP000749646">
    <property type="component" value="Unassembled WGS sequence"/>
</dbReference>
<dbReference type="EMBL" id="JAAAHW010000555">
    <property type="protein sequence ID" value="KAG0001182.1"/>
    <property type="molecule type" value="Genomic_DNA"/>
</dbReference>
<keyword evidence="3" id="KW-1185">Reference proteome</keyword>
<proteinExistence type="predicted"/>
<keyword evidence="1" id="KW-0812">Transmembrane</keyword>
<keyword evidence="1" id="KW-0472">Membrane</keyword>
<accession>A0A9P6STF9</accession>
<reference evidence="2" key="1">
    <citation type="journal article" date="2020" name="Fungal Divers.">
        <title>Resolving the Mortierellaceae phylogeny through synthesis of multi-gene phylogenetics and phylogenomics.</title>
        <authorList>
            <person name="Vandepol N."/>
            <person name="Liber J."/>
            <person name="Desiro A."/>
            <person name="Na H."/>
            <person name="Kennedy M."/>
            <person name="Barry K."/>
            <person name="Grigoriev I.V."/>
            <person name="Miller A.N."/>
            <person name="O'Donnell K."/>
            <person name="Stajich J.E."/>
            <person name="Bonito G."/>
        </authorList>
    </citation>
    <scope>NUCLEOTIDE SEQUENCE</scope>
    <source>
        <strain evidence="2">MES-2147</strain>
    </source>
</reference>
<evidence type="ECO:0000256" key="1">
    <source>
        <dbReference type="SAM" id="Phobius"/>
    </source>
</evidence>
<keyword evidence="1" id="KW-1133">Transmembrane helix</keyword>